<name>K1R6C6_MAGGI</name>
<proteinExistence type="predicted"/>
<protein>
    <submittedName>
        <fullName evidence="1">Uncharacterized protein</fullName>
    </submittedName>
</protein>
<accession>K1R6C6</accession>
<dbReference type="AlphaFoldDB" id="K1R6C6"/>
<dbReference type="EMBL" id="JH816365">
    <property type="protein sequence ID" value="EKC41358.1"/>
    <property type="molecule type" value="Genomic_DNA"/>
</dbReference>
<dbReference type="HOGENOM" id="CLU_085852_0_0_1"/>
<reference evidence="1" key="1">
    <citation type="journal article" date="2012" name="Nature">
        <title>The oyster genome reveals stress adaptation and complexity of shell formation.</title>
        <authorList>
            <person name="Zhang G."/>
            <person name="Fang X."/>
            <person name="Guo X."/>
            <person name="Li L."/>
            <person name="Luo R."/>
            <person name="Xu F."/>
            <person name="Yang P."/>
            <person name="Zhang L."/>
            <person name="Wang X."/>
            <person name="Qi H."/>
            <person name="Xiong Z."/>
            <person name="Que H."/>
            <person name="Xie Y."/>
            <person name="Holland P.W."/>
            <person name="Paps J."/>
            <person name="Zhu Y."/>
            <person name="Wu F."/>
            <person name="Chen Y."/>
            <person name="Wang J."/>
            <person name="Peng C."/>
            <person name="Meng J."/>
            <person name="Yang L."/>
            <person name="Liu J."/>
            <person name="Wen B."/>
            <person name="Zhang N."/>
            <person name="Huang Z."/>
            <person name="Zhu Q."/>
            <person name="Feng Y."/>
            <person name="Mount A."/>
            <person name="Hedgecock D."/>
            <person name="Xu Z."/>
            <person name="Liu Y."/>
            <person name="Domazet-Loso T."/>
            <person name="Du Y."/>
            <person name="Sun X."/>
            <person name="Zhang S."/>
            <person name="Liu B."/>
            <person name="Cheng P."/>
            <person name="Jiang X."/>
            <person name="Li J."/>
            <person name="Fan D."/>
            <person name="Wang W."/>
            <person name="Fu W."/>
            <person name="Wang T."/>
            <person name="Wang B."/>
            <person name="Zhang J."/>
            <person name="Peng Z."/>
            <person name="Li Y."/>
            <person name="Li N."/>
            <person name="Wang J."/>
            <person name="Chen M."/>
            <person name="He Y."/>
            <person name="Tan F."/>
            <person name="Song X."/>
            <person name="Zheng Q."/>
            <person name="Huang R."/>
            <person name="Yang H."/>
            <person name="Du X."/>
            <person name="Chen L."/>
            <person name="Yang M."/>
            <person name="Gaffney P.M."/>
            <person name="Wang S."/>
            <person name="Luo L."/>
            <person name="She Z."/>
            <person name="Ming Y."/>
            <person name="Huang W."/>
            <person name="Zhang S."/>
            <person name="Huang B."/>
            <person name="Zhang Y."/>
            <person name="Qu T."/>
            <person name="Ni P."/>
            <person name="Miao G."/>
            <person name="Wang J."/>
            <person name="Wang Q."/>
            <person name="Steinberg C.E."/>
            <person name="Wang H."/>
            <person name="Li N."/>
            <person name="Qian L."/>
            <person name="Zhang G."/>
            <person name="Li Y."/>
            <person name="Yang H."/>
            <person name="Liu X."/>
            <person name="Wang J."/>
            <person name="Yin Y."/>
            <person name="Wang J."/>
        </authorList>
    </citation>
    <scope>NUCLEOTIDE SEQUENCE [LARGE SCALE GENOMIC DNA]</scope>
    <source>
        <strain evidence="1">05x7-T-G4-1.051#20</strain>
    </source>
</reference>
<sequence>MDIEGLLRCLQKLEEEGMVISDLFTDRHTQIKAYLKKERTDINNWFDVWHVAKGVYKQLETVGKKKKCELVGYWVRSVSNHLYRYASSSDGDWELVSEKWLPVLNRITDVHEGHGQRFPKCLHCELEDRDWIKNCNFFFYINLKLKI</sequence>
<dbReference type="PANTHER" id="PTHR31751:SF42">
    <property type="entry name" value="PROTEIN CBG10204"/>
    <property type="match status" value="1"/>
</dbReference>
<gene>
    <name evidence="1" type="ORF">CGI_10011880</name>
</gene>
<dbReference type="InParanoid" id="K1R6C6"/>
<evidence type="ECO:0000313" key="1">
    <source>
        <dbReference type="EMBL" id="EKC41358.1"/>
    </source>
</evidence>
<organism evidence="1">
    <name type="scientific">Magallana gigas</name>
    <name type="common">Pacific oyster</name>
    <name type="synonym">Crassostrea gigas</name>
    <dbReference type="NCBI Taxonomy" id="29159"/>
    <lineage>
        <taxon>Eukaryota</taxon>
        <taxon>Metazoa</taxon>
        <taxon>Spiralia</taxon>
        <taxon>Lophotrochozoa</taxon>
        <taxon>Mollusca</taxon>
        <taxon>Bivalvia</taxon>
        <taxon>Autobranchia</taxon>
        <taxon>Pteriomorphia</taxon>
        <taxon>Ostreida</taxon>
        <taxon>Ostreoidea</taxon>
        <taxon>Ostreidae</taxon>
        <taxon>Magallana</taxon>
    </lineage>
</organism>
<dbReference type="PANTHER" id="PTHR31751">
    <property type="entry name" value="SI:CH211-108C17.2-RELATED-RELATED"/>
    <property type="match status" value="1"/>
</dbReference>